<proteinExistence type="predicted"/>
<evidence type="ECO:0000313" key="1">
    <source>
        <dbReference type="EMBL" id="MBY0202713.1"/>
    </source>
</evidence>
<reference evidence="1 2" key="1">
    <citation type="submission" date="2020-08" db="EMBL/GenBank/DDBJ databases">
        <title>Fungal Genomes of the International Space Station.</title>
        <authorList>
            <person name="Seuylemezian A."/>
            <person name="Singh N.K."/>
            <person name="Wood J."/>
            <person name="Venkateswaran K."/>
        </authorList>
    </citation>
    <scope>NUCLEOTIDE SEQUENCE [LARGE SCALE GENOMIC DNA]</scope>
    <source>
        <strain evidence="1 2">S/N-304-OC-R4</strain>
    </source>
</reference>
<dbReference type="EMBL" id="JACLIC010000009">
    <property type="protein sequence ID" value="MBY0202713.1"/>
    <property type="molecule type" value="Genomic_DNA"/>
</dbReference>
<name>A0ABS7KEZ9_9BACL</name>
<sequence length="392" mass="45815">MRLHTLYNDYIRLKFHLPPEPTHGDMIMAFGQYEDDSAALFFNDHPEETFSSWIVRLRPKDPYYGSKPDWKPVLAETFEQLNVYDEMILYYLLFTINSTLSINTHNTYSEMNDVMKKYSFLQLSHLHDITCLKTSQKQSLRDFFFFIYLYAHPVNDETLYACTFDQQRLIHTNTGIPLEDYFVAYYNHYTTHRDEHAEHIVISADEIQACKALTLELLQVIEGRSPKLIIPSIKSLEPAIQLINDVDGMLKLYKDDPAAFCQIIRDLLADVMMEVTCETNASADSDSDTTANTDTLGVAAESASVNSRSYRDYCFTVLLQNYASYILFFDFNEIRVLINAFQDTPMECRFIISKMFTDTIFLNKIIRQQEIDLNEYPEVTRFFNEQATEWFL</sequence>
<protein>
    <submittedName>
        <fullName evidence="1">Uncharacterized protein</fullName>
    </submittedName>
</protein>
<dbReference type="Proteomes" id="UP000706031">
    <property type="component" value="Unassembled WGS sequence"/>
</dbReference>
<organism evidence="1 2">
    <name type="scientific">Paenibacillus cucumis</name>
    <name type="common">ex Kampfer et al. 2016</name>
    <dbReference type="NCBI Taxonomy" id="1776858"/>
    <lineage>
        <taxon>Bacteria</taxon>
        <taxon>Bacillati</taxon>
        <taxon>Bacillota</taxon>
        <taxon>Bacilli</taxon>
        <taxon>Bacillales</taxon>
        <taxon>Paenibacillaceae</taxon>
        <taxon>Paenibacillus</taxon>
    </lineage>
</organism>
<accession>A0ABS7KEZ9</accession>
<comment type="caution">
    <text evidence="1">The sequence shown here is derived from an EMBL/GenBank/DDBJ whole genome shotgun (WGS) entry which is preliminary data.</text>
</comment>
<gene>
    <name evidence="1" type="ORF">H7T88_05710</name>
</gene>
<keyword evidence="2" id="KW-1185">Reference proteome</keyword>
<evidence type="ECO:0000313" key="2">
    <source>
        <dbReference type="Proteomes" id="UP000706031"/>
    </source>
</evidence>